<reference evidence="13" key="1">
    <citation type="journal article" date="2019" name="Int. J. Syst. Evol. Microbiol.">
        <title>The Global Catalogue of Microorganisms (GCM) 10K type strain sequencing project: providing services to taxonomists for standard genome sequencing and annotation.</title>
        <authorList>
            <consortium name="The Broad Institute Genomics Platform"/>
            <consortium name="The Broad Institute Genome Sequencing Center for Infectious Disease"/>
            <person name="Wu L."/>
            <person name="Ma J."/>
        </authorList>
    </citation>
    <scope>NUCLEOTIDE SEQUENCE [LARGE SCALE GENOMIC DNA]</scope>
    <source>
        <strain evidence="13">CGMCC 4.7466</strain>
    </source>
</reference>
<dbReference type="InterPro" id="IPR058240">
    <property type="entry name" value="rSAM_sf"/>
</dbReference>
<dbReference type="CDD" id="cd01335">
    <property type="entry name" value="Radical_SAM"/>
    <property type="match status" value="1"/>
</dbReference>
<comment type="cofactor">
    <cofactor evidence="1">
        <name>[4Fe-4S] cluster</name>
        <dbReference type="ChEBI" id="CHEBI:49883"/>
    </cofactor>
</comment>
<keyword evidence="10" id="KW-0963">Cytoplasm</keyword>
<dbReference type="RefSeq" id="WP_377064547.1">
    <property type="nucleotide sequence ID" value="NZ_JBHSJJ010000005.1"/>
</dbReference>
<dbReference type="InterPro" id="IPR004559">
    <property type="entry name" value="HemW-like"/>
</dbReference>
<dbReference type="Gene3D" id="3.20.20.70">
    <property type="entry name" value="Aldolase class I"/>
    <property type="match status" value="1"/>
</dbReference>
<dbReference type="EMBL" id="JBHSJJ010000005">
    <property type="protein sequence ID" value="MFC4872289.1"/>
    <property type="molecule type" value="Genomic_DNA"/>
</dbReference>
<keyword evidence="8 10" id="KW-0411">Iron-sulfur</keyword>
<dbReference type="PANTHER" id="PTHR13932">
    <property type="entry name" value="COPROPORPHYRINIGEN III OXIDASE"/>
    <property type="match status" value="1"/>
</dbReference>
<dbReference type="PANTHER" id="PTHR13932:SF5">
    <property type="entry name" value="RADICAL S-ADENOSYL METHIONINE DOMAIN-CONTAINING PROTEIN 1, MITOCHONDRIAL"/>
    <property type="match status" value="1"/>
</dbReference>
<dbReference type="InterPro" id="IPR010723">
    <property type="entry name" value="HemN_C"/>
</dbReference>
<evidence type="ECO:0000256" key="7">
    <source>
        <dbReference type="ARBA" id="ARBA00023004"/>
    </source>
</evidence>
<dbReference type="InterPro" id="IPR034505">
    <property type="entry name" value="Coproporphyrinogen-III_oxidase"/>
</dbReference>
<dbReference type="SMART" id="SM00729">
    <property type="entry name" value="Elp3"/>
    <property type="match status" value="1"/>
</dbReference>
<evidence type="ECO:0000256" key="4">
    <source>
        <dbReference type="ARBA" id="ARBA00022617"/>
    </source>
</evidence>
<dbReference type="SFLD" id="SFLDG01065">
    <property type="entry name" value="anaerobic_coproporphyrinogen-I"/>
    <property type="match status" value="1"/>
</dbReference>
<dbReference type="SUPFAM" id="SSF102114">
    <property type="entry name" value="Radical SAM enzymes"/>
    <property type="match status" value="1"/>
</dbReference>
<dbReference type="InterPro" id="IPR006638">
    <property type="entry name" value="Elp3/MiaA/NifB-like_rSAM"/>
</dbReference>
<keyword evidence="10" id="KW-0004">4Fe-4S</keyword>
<dbReference type="Proteomes" id="UP001595818">
    <property type="component" value="Unassembled WGS sequence"/>
</dbReference>
<evidence type="ECO:0000256" key="2">
    <source>
        <dbReference type="ARBA" id="ARBA00006100"/>
    </source>
</evidence>
<comment type="caution">
    <text evidence="12">The sequence shown here is derived from an EMBL/GenBank/DDBJ whole genome shotgun (WGS) entry which is preliminary data.</text>
</comment>
<keyword evidence="9 10" id="KW-0143">Chaperone</keyword>
<dbReference type="SFLD" id="SFLDS00029">
    <property type="entry name" value="Radical_SAM"/>
    <property type="match status" value="1"/>
</dbReference>
<evidence type="ECO:0000256" key="10">
    <source>
        <dbReference type="RuleBase" id="RU364116"/>
    </source>
</evidence>
<keyword evidence="6 10" id="KW-0479">Metal-binding</keyword>
<dbReference type="PROSITE" id="PS51918">
    <property type="entry name" value="RADICAL_SAM"/>
    <property type="match status" value="1"/>
</dbReference>
<dbReference type="SFLD" id="SFLDF00562">
    <property type="entry name" value="HemN-like__clustered_with_heat"/>
    <property type="match status" value="1"/>
</dbReference>
<evidence type="ECO:0000313" key="13">
    <source>
        <dbReference type="Proteomes" id="UP001595818"/>
    </source>
</evidence>
<dbReference type="InterPro" id="IPR007197">
    <property type="entry name" value="rSAM"/>
</dbReference>
<evidence type="ECO:0000256" key="9">
    <source>
        <dbReference type="ARBA" id="ARBA00023186"/>
    </source>
</evidence>
<comment type="subcellular location">
    <subcellularLocation>
        <location evidence="10">Cytoplasm</location>
    </subcellularLocation>
</comment>
<dbReference type="InterPro" id="IPR013785">
    <property type="entry name" value="Aldolase_TIM"/>
</dbReference>
<evidence type="ECO:0000256" key="1">
    <source>
        <dbReference type="ARBA" id="ARBA00001966"/>
    </source>
</evidence>
<accession>A0ABV9T1F8</accession>
<gene>
    <name evidence="12" type="primary">hemW</name>
    <name evidence="12" type="ORF">ACFPFU_11350</name>
</gene>
<evidence type="ECO:0000256" key="3">
    <source>
        <dbReference type="ARBA" id="ARBA00017228"/>
    </source>
</evidence>
<keyword evidence="7 10" id="KW-0408">Iron</keyword>
<evidence type="ECO:0000256" key="8">
    <source>
        <dbReference type="ARBA" id="ARBA00023014"/>
    </source>
</evidence>
<name>A0ABV9T1F8_9BACT</name>
<keyword evidence="5 10" id="KW-0949">S-adenosyl-L-methionine</keyword>
<evidence type="ECO:0000256" key="5">
    <source>
        <dbReference type="ARBA" id="ARBA00022691"/>
    </source>
</evidence>
<comment type="similarity">
    <text evidence="2">Belongs to the anaerobic coproporphyrinogen-III oxidase family. HemW subfamily.</text>
</comment>
<keyword evidence="4 10" id="KW-0349">Heme</keyword>
<keyword evidence="13" id="KW-1185">Reference proteome</keyword>
<comment type="function">
    <text evidence="10">Probably acts as a heme chaperone, transferring heme to an unknown acceptor. Binds one molecule of heme per monomer, possibly covalently. Binds 1 [4Fe-4S] cluster. The cluster is coordinated with 3 cysteines and an exchangeable S-adenosyl-L-methionine.</text>
</comment>
<evidence type="ECO:0000259" key="11">
    <source>
        <dbReference type="PROSITE" id="PS51918"/>
    </source>
</evidence>
<dbReference type="Pfam" id="PF06969">
    <property type="entry name" value="HemN_C"/>
    <property type="match status" value="1"/>
</dbReference>
<protein>
    <recommendedName>
        <fullName evidence="3 10">Heme chaperone HemW</fullName>
    </recommendedName>
</protein>
<dbReference type="Pfam" id="PF04055">
    <property type="entry name" value="Radical_SAM"/>
    <property type="match status" value="1"/>
</dbReference>
<proteinExistence type="inferred from homology"/>
<evidence type="ECO:0000256" key="6">
    <source>
        <dbReference type="ARBA" id="ARBA00022723"/>
    </source>
</evidence>
<evidence type="ECO:0000313" key="12">
    <source>
        <dbReference type="EMBL" id="MFC4872289.1"/>
    </source>
</evidence>
<dbReference type="NCBIfam" id="TIGR00539">
    <property type="entry name" value="hemN_rel"/>
    <property type="match status" value="1"/>
</dbReference>
<organism evidence="12 13">
    <name type="scientific">Negadavirga shengliensis</name>
    <dbReference type="NCBI Taxonomy" id="1389218"/>
    <lineage>
        <taxon>Bacteria</taxon>
        <taxon>Pseudomonadati</taxon>
        <taxon>Bacteroidota</taxon>
        <taxon>Cytophagia</taxon>
        <taxon>Cytophagales</taxon>
        <taxon>Cyclobacteriaceae</taxon>
        <taxon>Negadavirga</taxon>
    </lineage>
</organism>
<sequence length="374" mass="42365">MAGIYIHIPFCKKACHYCDFHFSTNRKNLPEMVEMIKKEIVLRKNYLNSDQSIETIYFGGGTPSILPIPALEGILETVHKYYSLDLKELTVEANPDDLDGGTVKKYVDIGIDRLSIGVQSFHNDILKFYNRSHNAEQSLNVIDLVKDGGIKKLSIDLIFGFPYKDHSLWERDLELAIEKDPGHISSYGLTIESKTALGNWTEKGSFSPASEDFMAEEFEMLQKSMKNSGYIQYEISNFGKEGMFGLHNRNYWRGIPYLGIGPGAHSFDGKNRGHNVAHNPKYIHALSKNELAFHKDFLSPTDRINEYLLTALRTIWGIDIDHLRALYQLDIMTLKQKEIAQLAEGGMISCSSKAIVLTEKGKLLADYIASRIFV</sequence>
<feature type="domain" description="Radical SAM core" evidence="11">
    <location>
        <begin position="1"/>
        <end position="228"/>
    </location>
</feature>